<dbReference type="SUPFAM" id="SSF52799">
    <property type="entry name" value="(Phosphotyrosine protein) phosphatases II"/>
    <property type="match status" value="1"/>
</dbReference>
<dbReference type="Proteomes" id="UP000738359">
    <property type="component" value="Unassembled WGS sequence"/>
</dbReference>
<evidence type="ECO:0000313" key="4">
    <source>
        <dbReference type="EMBL" id="KAF9965952.1"/>
    </source>
</evidence>
<dbReference type="GO" id="GO:0005737">
    <property type="term" value="C:cytoplasm"/>
    <property type="evidence" value="ECO:0007669"/>
    <property type="project" value="TreeGrafter"/>
</dbReference>
<dbReference type="AlphaFoldDB" id="A0A9P6JCP8"/>
<evidence type="ECO:0000313" key="5">
    <source>
        <dbReference type="Proteomes" id="UP000738359"/>
    </source>
</evidence>
<protein>
    <submittedName>
        <fullName evidence="4">Uncharacterized protein</fullName>
    </submittedName>
</protein>
<dbReference type="InterPro" id="IPR029021">
    <property type="entry name" value="Prot-tyrosine_phosphatase-like"/>
</dbReference>
<feature type="region of interest" description="Disordered" evidence="1">
    <location>
        <begin position="84"/>
        <end position="119"/>
    </location>
</feature>
<dbReference type="OrthoDB" id="45256at2759"/>
<dbReference type="EMBL" id="JAAAHY010000204">
    <property type="protein sequence ID" value="KAF9965952.1"/>
    <property type="molecule type" value="Genomic_DNA"/>
</dbReference>
<feature type="compositionally biased region" description="Basic and acidic residues" evidence="1">
    <location>
        <begin position="85"/>
        <end position="95"/>
    </location>
</feature>
<dbReference type="Pfam" id="PF04179">
    <property type="entry name" value="Init_tRNA_PT"/>
    <property type="match status" value="1"/>
</dbReference>
<name>A0A9P6JCP8_MORAP</name>
<dbReference type="Gene3D" id="3.90.190.10">
    <property type="entry name" value="Protein tyrosine phosphatase superfamily"/>
    <property type="match status" value="1"/>
</dbReference>
<comment type="caution">
    <text evidence="4">The sequence shown here is derived from an EMBL/GenBank/DDBJ whole genome shotgun (WGS) entry which is preliminary data.</text>
</comment>
<dbReference type="PANTHER" id="PTHR31811">
    <property type="entry name" value="TRNA A64-2'-O-RIBOSYLPHOSPHATE TRANSFERASE"/>
    <property type="match status" value="1"/>
</dbReference>
<keyword evidence="5" id="KW-1185">Reference proteome</keyword>
<dbReference type="Pfam" id="PF17184">
    <property type="entry name" value="Rit1_C"/>
    <property type="match status" value="1"/>
</dbReference>
<dbReference type="PANTHER" id="PTHR31811:SF0">
    <property type="entry name" value="TRNA A64-2'-O-RIBOSYLPHOSPHATE TRANSFERASE"/>
    <property type="match status" value="1"/>
</dbReference>
<evidence type="ECO:0000256" key="1">
    <source>
        <dbReference type="SAM" id="MobiDB-lite"/>
    </source>
</evidence>
<accession>A0A9P6JCP8</accession>
<sequence length="509" mass="56810">MPLQIHKPGVYFKSTDGHTGIWDFNLRRYNPHLITTIINHGGCIIVDSTRKGKRVPDALSKTIPIWCATINNAVRKCALSNQAKELQDHDRERTQEPGQKTKGAHAAATASSFDSALEPSQGGDYGGVFDSSMLRVPALDAERWDTRYHSLSTLISRSEHAQIADRIDGFAEKLMRFTDMTPLTTRLQKPIRPIWLTPQSFLLKDDLPDYSQVGFLPVICLSASRVVQDGMEERDGYLYVQGSGDDEEMWAKGLRPDLFWDNEDYLLEDEFKTSPIWIGNHASGRIPECWDAGFDMVINCGLEIKRDPRFEWQADTVTDHITVLGTTSQQGEHATLCKLQRHQWEVARSLSPSSETGVANGIPAGNQGGQDFYYLHLPIAEGKKGQHQLLEMIPVAIKAVQQLYAARAEAIHPQEATSAPKILIHCQQGMDRSVGIALALLVSCFDESTGAYRGADLIQPATATKEVIQRRLFQVMSHRLAARPSRATLKMVNTYFMSPADPPPAKYKQ</sequence>
<gene>
    <name evidence="4" type="ORF">BGZ70_003707</name>
</gene>
<reference evidence="4" key="1">
    <citation type="journal article" date="2020" name="Fungal Divers.">
        <title>Resolving the Mortierellaceae phylogeny through synthesis of multi-gene phylogenetics and phylogenomics.</title>
        <authorList>
            <person name="Vandepol N."/>
            <person name="Liber J."/>
            <person name="Desiro A."/>
            <person name="Na H."/>
            <person name="Kennedy M."/>
            <person name="Barry K."/>
            <person name="Grigoriev I.V."/>
            <person name="Miller A.N."/>
            <person name="O'Donnell K."/>
            <person name="Stajich J.E."/>
            <person name="Bonito G."/>
        </authorList>
    </citation>
    <scope>NUCLEOTIDE SEQUENCE</scope>
    <source>
        <strain evidence="4">CK1249</strain>
    </source>
</reference>
<evidence type="ECO:0000259" key="2">
    <source>
        <dbReference type="Pfam" id="PF04179"/>
    </source>
</evidence>
<dbReference type="InterPro" id="IPR033421">
    <property type="entry name" value="Rit1_DUSP-like"/>
</dbReference>
<organism evidence="4 5">
    <name type="scientific">Mortierella alpina</name>
    <name type="common">Oleaginous fungus</name>
    <name type="synonym">Mortierella renispora</name>
    <dbReference type="NCBI Taxonomy" id="64518"/>
    <lineage>
        <taxon>Eukaryota</taxon>
        <taxon>Fungi</taxon>
        <taxon>Fungi incertae sedis</taxon>
        <taxon>Mucoromycota</taxon>
        <taxon>Mortierellomycotina</taxon>
        <taxon>Mortierellomycetes</taxon>
        <taxon>Mortierellales</taxon>
        <taxon>Mortierellaceae</taxon>
        <taxon>Mortierella</taxon>
    </lineage>
</organism>
<feature type="domain" description="Rit1 N-terminal" evidence="3">
    <location>
        <begin position="9"/>
        <end position="270"/>
    </location>
</feature>
<feature type="domain" description="Rit1 DUSP-like" evidence="2">
    <location>
        <begin position="374"/>
        <end position="495"/>
    </location>
</feature>
<evidence type="ECO:0000259" key="3">
    <source>
        <dbReference type="Pfam" id="PF17184"/>
    </source>
</evidence>
<proteinExistence type="predicted"/>
<dbReference type="InterPro" id="IPR033449">
    <property type="entry name" value="Rit1_N"/>
</dbReference>
<dbReference type="GO" id="GO:0043399">
    <property type="term" value="F:tRNA adenosine(64)-2'-O-ribosylphosphate transferase activity"/>
    <property type="evidence" value="ECO:0007669"/>
    <property type="project" value="InterPro"/>
</dbReference>
<dbReference type="InterPro" id="IPR007306">
    <property type="entry name" value="Rit1"/>
</dbReference>
<dbReference type="GO" id="GO:0019988">
    <property type="term" value="P:charged-tRNA amino acid modification"/>
    <property type="evidence" value="ECO:0007669"/>
    <property type="project" value="InterPro"/>
</dbReference>